<dbReference type="AlphaFoldDB" id="A0A2N0H437"/>
<dbReference type="Pfam" id="PF20561">
    <property type="entry name" value="DUF6771"/>
    <property type="match status" value="1"/>
</dbReference>
<reference evidence="1 2" key="1">
    <citation type="submission" date="2017-11" db="EMBL/GenBank/DDBJ databases">
        <title>Genomic Encyclopedia of Type Strains, Phase III (KMG-III): the genomes of soil and plant-associated and newly described type strains.</title>
        <authorList>
            <person name="Whitman W."/>
        </authorList>
    </citation>
    <scope>NUCLEOTIDE SEQUENCE [LARGE SCALE GENOMIC DNA]</scope>
    <source>
        <strain evidence="1 2">CGMCC 1.12274</strain>
    </source>
</reference>
<accession>A0A2N0H437</accession>
<evidence type="ECO:0000313" key="2">
    <source>
        <dbReference type="Proteomes" id="UP000232587"/>
    </source>
</evidence>
<dbReference type="InterPro" id="IPR046662">
    <property type="entry name" value="DUF6771"/>
</dbReference>
<protein>
    <submittedName>
        <fullName evidence="1">Uncharacterized protein</fullName>
    </submittedName>
</protein>
<organism evidence="1 2">
    <name type="scientific">Novosphingobium kunmingense</name>
    <dbReference type="NCBI Taxonomy" id="1211806"/>
    <lineage>
        <taxon>Bacteria</taxon>
        <taxon>Pseudomonadati</taxon>
        <taxon>Pseudomonadota</taxon>
        <taxon>Alphaproteobacteria</taxon>
        <taxon>Sphingomonadales</taxon>
        <taxon>Sphingomonadaceae</taxon>
        <taxon>Novosphingobium</taxon>
    </lineage>
</organism>
<keyword evidence="2" id="KW-1185">Reference proteome</keyword>
<dbReference type="Proteomes" id="UP000232587">
    <property type="component" value="Unassembled WGS sequence"/>
</dbReference>
<comment type="caution">
    <text evidence="1">The sequence shown here is derived from an EMBL/GenBank/DDBJ whole genome shotgun (WGS) entry which is preliminary data.</text>
</comment>
<name>A0A2N0H437_9SPHN</name>
<dbReference type="EMBL" id="PHUF01000006">
    <property type="protein sequence ID" value="PKB13698.1"/>
    <property type="molecule type" value="Genomic_DNA"/>
</dbReference>
<gene>
    <name evidence="1" type="ORF">B0I00_3139</name>
</gene>
<proteinExistence type="predicted"/>
<evidence type="ECO:0000313" key="1">
    <source>
        <dbReference type="EMBL" id="PKB13698.1"/>
    </source>
</evidence>
<sequence>MFSLCSIARMERIDTSAVAHAILDAPGWARVGITAPSSCLREDAALELARVIADAVTAPARQKAEAQASLPL</sequence>